<sequence>MKNFKVLRVVSSMNPSLGGPSQGIRNSIPELKKLGVENEVVALNNPDEPFLTKDDFVIHALGEHKGPWWYNANLLPWLKQNLCNYDAVIVHGLWLYHGYAVNKALKFLKKNNIGPVPRVFVMPHGMLDPYFQKAAGRKLKAIRNWLYWKFIEGDLINNVAGVLFTTQDELSLAKQSFTPYKPQKEINVGYGIVSPPAYSLLMKEAFSEKCSQINKNEPFLLFLSRIHEKKGVDLLIDAYASILSDENAVLPNLVIAGPGLDTSYGLQMQEIVNNNSKLKKLIHFPGMLSGEAKWGAFYTCDAFILPSHQENFGISVAEALACSKPVLISNQINIWREIESAGGGIVLEDTLNGTINLLKQWQNLNNSDRKAMADNAKKAFELYFSIAPHAINVKNALA</sequence>
<dbReference type="AlphaFoldDB" id="A0A1G6WBK8"/>
<reference evidence="3 4" key="1">
    <citation type="submission" date="2016-10" db="EMBL/GenBank/DDBJ databases">
        <authorList>
            <person name="de Groot N.N."/>
        </authorList>
    </citation>
    <scope>NUCLEOTIDE SEQUENCE [LARGE SCALE GENOMIC DNA]</scope>
    <source>
        <strain evidence="3 4">47C3B</strain>
    </source>
</reference>
<protein>
    <submittedName>
        <fullName evidence="3">Glycosyltransferase involved in cell wall bisynthesis</fullName>
    </submittedName>
</protein>
<evidence type="ECO:0000259" key="2">
    <source>
        <dbReference type="Pfam" id="PF13439"/>
    </source>
</evidence>
<dbReference type="InterPro" id="IPR001296">
    <property type="entry name" value="Glyco_trans_1"/>
</dbReference>
<evidence type="ECO:0000313" key="3">
    <source>
        <dbReference type="EMBL" id="SDD62436.1"/>
    </source>
</evidence>
<feature type="domain" description="Glycosyl transferase family 1" evidence="1">
    <location>
        <begin position="210"/>
        <end position="378"/>
    </location>
</feature>
<proteinExistence type="predicted"/>
<organism evidence="3 4">
    <name type="scientific">Mucilaginibacter pineti</name>
    <dbReference type="NCBI Taxonomy" id="1391627"/>
    <lineage>
        <taxon>Bacteria</taxon>
        <taxon>Pseudomonadati</taxon>
        <taxon>Bacteroidota</taxon>
        <taxon>Sphingobacteriia</taxon>
        <taxon>Sphingobacteriales</taxon>
        <taxon>Sphingobacteriaceae</taxon>
        <taxon>Mucilaginibacter</taxon>
    </lineage>
</organism>
<name>A0A1G6WBK8_9SPHI</name>
<gene>
    <name evidence="3" type="ORF">SAMN05216464_102102</name>
</gene>
<dbReference type="SUPFAM" id="SSF53756">
    <property type="entry name" value="UDP-Glycosyltransferase/glycogen phosphorylase"/>
    <property type="match status" value="1"/>
</dbReference>
<dbReference type="PANTHER" id="PTHR45947:SF3">
    <property type="entry name" value="SULFOQUINOVOSYL TRANSFERASE SQD2"/>
    <property type="match status" value="1"/>
</dbReference>
<dbReference type="Gene3D" id="3.40.50.2000">
    <property type="entry name" value="Glycogen Phosphorylase B"/>
    <property type="match status" value="2"/>
</dbReference>
<dbReference type="InterPro" id="IPR028098">
    <property type="entry name" value="Glyco_trans_4-like_N"/>
</dbReference>
<feature type="domain" description="Glycosyltransferase subfamily 4-like N-terminal" evidence="2">
    <location>
        <begin position="18"/>
        <end position="170"/>
    </location>
</feature>
<dbReference type="Pfam" id="PF00534">
    <property type="entry name" value="Glycos_transf_1"/>
    <property type="match status" value="1"/>
</dbReference>
<dbReference type="Pfam" id="PF13439">
    <property type="entry name" value="Glyco_transf_4"/>
    <property type="match status" value="1"/>
</dbReference>
<keyword evidence="3" id="KW-0808">Transferase</keyword>
<dbReference type="GO" id="GO:0016757">
    <property type="term" value="F:glycosyltransferase activity"/>
    <property type="evidence" value="ECO:0007669"/>
    <property type="project" value="InterPro"/>
</dbReference>
<dbReference type="PANTHER" id="PTHR45947">
    <property type="entry name" value="SULFOQUINOVOSYL TRANSFERASE SQD2"/>
    <property type="match status" value="1"/>
</dbReference>
<dbReference type="InterPro" id="IPR050194">
    <property type="entry name" value="Glycosyltransferase_grp1"/>
</dbReference>
<dbReference type="Proteomes" id="UP000199072">
    <property type="component" value="Unassembled WGS sequence"/>
</dbReference>
<dbReference type="EMBL" id="FNAI01000002">
    <property type="protein sequence ID" value="SDD62436.1"/>
    <property type="molecule type" value="Genomic_DNA"/>
</dbReference>
<evidence type="ECO:0000259" key="1">
    <source>
        <dbReference type="Pfam" id="PF00534"/>
    </source>
</evidence>
<keyword evidence="4" id="KW-1185">Reference proteome</keyword>
<dbReference type="STRING" id="1391627.SAMN05216464_102102"/>
<accession>A0A1G6WBK8</accession>
<evidence type="ECO:0000313" key="4">
    <source>
        <dbReference type="Proteomes" id="UP000199072"/>
    </source>
</evidence>
<dbReference type="RefSeq" id="WP_205411188.1">
    <property type="nucleotide sequence ID" value="NZ_FNAI01000002.1"/>
</dbReference>